<dbReference type="EMBL" id="JADEXF010000581">
    <property type="protein sequence ID" value="MBE9106606.1"/>
    <property type="molecule type" value="Genomic_DNA"/>
</dbReference>
<evidence type="ECO:0000313" key="2">
    <source>
        <dbReference type="Proteomes" id="UP000647836"/>
    </source>
</evidence>
<organism evidence="1 2">
    <name type="scientific">Nostoc cf. edaphicum LEGE 07299</name>
    <dbReference type="NCBI Taxonomy" id="2777974"/>
    <lineage>
        <taxon>Bacteria</taxon>
        <taxon>Bacillati</taxon>
        <taxon>Cyanobacteriota</taxon>
        <taxon>Cyanophyceae</taxon>
        <taxon>Nostocales</taxon>
        <taxon>Nostocaceae</taxon>
        <taxon>Nostoc</taxon>
    </lineage>
</organism>
<dbReference type="Proteomes" id="UP000647836">
    <property type="component" value="Unassembled WGS sequence"/>
</dbReference>
<dbReference type="RefSeq" id="WP_162398281.1">
    <property type="nucleotide sequence ID" value="NZ_JADEXF010000581.1"/>
</dbReference>
<gene>
    <name evidence="1" type="ORF">IQ229_17235</name>
</gene>
<keyword evidence="2" id="KW-1185">Reference proteome</keyword>
<comment type="caution">
    <text evidence="1">The sequence shown here is derived from an EMBL/GenBank/DDBJ whole genome shotgun (WGS) entry which is preliminary data.</text>
</comment>
<protein>
    <submittedName>
        <fullName evidence="1">Uncharacterized protein</fullName>
    </submittedName>
</protein>
<proteinExistence type="predicted"/>
<sequence>MSDSIITSDLLVNLSTQEQQLLSGGYHEYDKDDDYNKGKNYDWYGKKYHDKKRKKHQSWY</sequence>
<evidence type="ECO:0000313" key="1">
    <source>
        <dbReference type="EMBL" id="MBE9106606.1"/>
    </source>
</evidence>
<accession>A0ABR9U1R4</accession>
<name>A0ABR9U1R4_9NOSO</name>
<reference evidence="1 2" key="1">
    <citation type="submission" date="2020-10" db="EMBL/GenBank/DDBJ databases">
        <authorList>
            <person name="Castelo-Branco R."/>
            <person name="Eusebio N."/>
            <person name="Adriana R."/>
            <person name="Vieira A."/>
            <person name="Brugerolle De Fraissinette N."/>
            <person name="Rezende De Castro R."/>
            <person name="Schneider M.P."/>
            <person name="Vasconcelos V."/>
            <person name="Leao P.N."/>
        </authorList>
    </citation>
    <scope>NUCLEOTIDE SEQUENCE [LARGE SCALE GENOMIC DNA]</scope>
    <source>
        <strain evidence="1 2">LEGE 07299</strain>
    </source>
</reference>